<evidence type="ECO:0000256" key="1">
    <source>
        <dbReference type="SAM" id="MobiDB-lite"/>
    </source>
</evidence>
<proteinExistence type="predicted"/>
<dbReference type="AlphaFoldDB" id="A0A5C5WQC5"/>
<name>A0A5C5WQC5_9PLAN</name>
<gene>
    <name evidence="2" type="ORF">KOR42_29770</name>
</gene>
<protein>
    <submittedName>
        <fullName evidence="2">Uncharacterized protein</fullName>
    </submittedName>
</protein>
<sequence>MSYANPSLRCFSSIPKSHRMEFLREPLSFKKLLRRLLVFSPRIDGRDWVKSEGKPDECSSEGNGRERCEVTD</sequence>
<feature type="region of interest" description="Disordered" evidence="1">
    <location>
        <begin position="50"/>
        <end position="72"/>
    </location>
</feature>
<comment type="caution">
    <text evidence="2">The sequence shown here is derived from an EMBL/GenBank/DDBJ whole genome shotgun (WGS) entry which is preliminary data.</text>
</comment>
<keyword evidence="3" id="KW-1185">Reference proteome</keyword>
<evidence type="ECO:0000313" key="3">
    <source>
        <dbReference type="Proteomes" id="UP000317243"/>
    </source>
</evidence>
<dbReference type="Proteomes" id="UP000317243">
    <property type="component" value="Unassembled WGS sequence"/>
</dbReference>
<accession>A0A5C5WQC5</accession>
<organism evidence="2 3">
    <name type="scientific">Thalassoglobus neptunius</name>
    <dbReference type="NCBI Taxonomy" id="1938619"/>
    <lineage>
        <taxon>Bacteria</taxon>
        <taxon>Pseudomonadati</taxon>
        <taxon>Planctomycetota</taxon>
        <taxon>Planctomycetia</taxon>
        <taxon>Planctomycetales</taxon>
        <taxon>Planctomycetaceae</taxon>
        <taxon>Thalassoglobus</taxon>
    </lineage>
</organism>
<evidence type="ECO:0000313" key="2">
    <source>
        <dbReference type="EMBL" id="TWT52291.1"/>
    </source>
</evidence>
<reference evidence="2 3" key="1">
    <citation type="submission" date="2019-02" db="EMBL/GenBank/DDBJ databases">
        <title>Deep-cultivation of Planctomycetes and their phenomic and genomic characterization uncovers novel biology.</title>
        <authorList>
            <person name="Wiegand S."/>
            <person name="Jogler M."/>
            <person name="Boedeker C."/>
            <person name="Pinto D."/>
            <person name="Vollmers J."/>
            <person name="Rivas-Marin E."/>
            <person name="Kohn T."/>
            <person name="Peeters S.H."/>
            <person name="Heuer A."/>
            <person name="Rast P."/>
            <person name="Oberbeckmann S."/>
            <person name="Bunk B."/>
            <person name="Jeske O."/>
            <person name="Meyerdierks A."/>
            <person name="Storesund J.E."/>
            <person name="Kallscheuer N."/>
            <person name="Luecker S."/>
            <person name="Lage O.M."/>
            <person name="Pohl T."/>
            <person name="Merkel B.J."/>
            <person name="Hornburger P."/>
            <person name="Mueller R.-W."/>
            <person name="Bruemmer F."/>
            <person name="Labrenz M."/>
            <person name="Spormann A.M."/>
            <person name="Op Den Camp H."/>
            <person name="Overmann J."/>
            <person name="Amann R."/>
            <person name="Jetten M.S.M."/>
            <person name="Mascher T."/>
            <person name="Medema M.H."/>
            <person name="Devos D.P."/>
            <person name="Kaster A.-K."/>
            <person name="Ovreas L."/>
            <person name="Rohde M."/>
            <person name="Galperin M.Y."/>
            <person name="Jogler C."/>
        </authorList>
    </citation>
    <scope>NUCLEOTIDE SEQUENCE [LARGE SCALE GENOMIC DNA]</scope>
    <source>
        <strain evidence="2 3">KOR42</strain>
    </source>
</reference>
<dbReference type="EMBL" id="SIHI01000006">
    <property type="protein sequence ID" value="TWT52291.1"/>
    <property type="molecule type" value="Genomic_DNA"/>
</dbReference>